<dbReference type="InterPro" id="IPR036873">
    <property type="entry name" value="Rhodanese-like_dom_sf"/>
</dbReference>
<dbReference type="SMART" id="SM00450">
    <property type="entry name" value="RHOD"/>
    <property type="match status" value="1"/>
</dbReference>
<dbReference type="PROSITE" id="PS00675">
    <property type="entry name" value="SIGMA54_INTERACT_1"/>
    <property type="match status" value="1"/>
</dbReference>
<keyword evidence="1" id="KW-0711">Selenium</keyword>
<proteinExistence type="predicted"/>
<keyword evidence="4" id="KW-1185">Reference proteome</keyword>
<dbReference type="PANTHER" id="PTHR30401">
    <property type="entry name" value="TRNA 2-SELENOURIDINE SYNTHASE"/>
    <property type="match status" value="1"/>
</dbReference>
<dbReference type="RefSeq" id="WP_062149302.1">
    <property type="nucleotide sequence ID" value="NZ_CP013002.1"/>
</dbReference>
<dbReference type="InterPro" id="IPR058840">
    <property type="entry name" value="AAA_SelU"/>
</dbReference>
<dbReference type="InterPro" id="IPR001307">
    <property type="entry name" value="Thiosulphate_STrfase_CS"/>
</dbReference>
<dbReference type="NCBIfam" id="NF008752">
    <property type="entry name" value="PRK11784.1-4"/>
    <property type="match status" value="1"/>
</dbReference>
<dbReference type="GO" id="GO:0002098">
    <property type="term" value="P:tRNA wobble uridine modification"/>
    <property type="evidence" value="ECO:0007669"/>
    <property type="project" value="InterPro"/>
</dbReference>
<dbReference type="EMBL" id="CP013002">
    <property type="protein sequence ID" value="ALL14522.1"/>
    <property type="molecule type" value="Genomic_DNA"/>
</dbReference>
<evidence type="ECO:0000256" key="1">
    <source>
        <dbReference type="ARBA" id="ARBA00023266"/>
    </source>
</evidence>
<dbReference type="STRING" id="69395.AQ619_14845"/>
<evidence type="ECO:0000313" key="4">
    <source>
        <dbReference type="Proteomes" id="UP000056905"/>
    </source>
</evidence>
<organism evidence="3 4">
    <name type="scientific">Caulobacter henricii</name>
    <dbReference type="NCBI Taxonomy" id="69395"/>
    <lineage>
        <taxon>Bacteria</taxon>
        <taxon>Pseudomonadati</taxon>
        <taxon>Pseudomonadota</taxon>
        <taxon>Alphaproteobacteria</taxon>
        <taxon>Caulobacterales</taxon>
        <taxon>Caulobacteraceae</taxon>
        <taxon>Caulobacter</taxon>
    </lineage>
</organism>
<dbReference type="GO" id="GO:0004792">
    <property type="term" value="F:thiosulfate-cyanide sulfurtransferase activity"/>
    <property type="evidence" value="ECO:0007669"/>
    <property type="project" value="InterPro"/>
</dbReference>
<name>A0A0N7JHW4_9CAUL</name>
<dbReference type="KEGG" id="chq:AQ619_14845"/>
<sequence length="356" mass="39148">MKPVQVATSADPLSLAAFDQIIDVRSPGEFALDHLPGAVNLPVLDDQQRAEVGTIYVQDSRLRANRIGAAHVARNIAGHLESSLADRPEGFRPLIYCWRGGQRSQSMATILSRIGWTTTVLDGGYRTYRRWVQARLYEGRCDLDLVLLDGDTGTGKTAILQGLASRGVQTLDLEALAHHRGSLFGALAGQDQPDQKLFESRLVAALDAFDPTLPIVVEAESSKIGNRVLPPVLWTAMTGAPRLEVTVPRPERARYLVETYGDITSQREALLAILERLPIHQSLRRLSAWQDMVEQGQFVDLADALMAAHYDRAYARERRKSGQATLATIALDRLDCGSIDHAVAQISAILSDRTRP</sequence>
<evidence type="ECO:0000259" key="2">
    <source>
        <dbReference type="PROSITE" id="PS50206"/>
    </source>
</evidence>
<dbReference type="InterPro" id="IPR017582">
    <property type="entry name" value="SelU"/>
</dbReference>
<dbReference type="PANTHER" id="PTHR30401:SF0">
    <property type="entry name" value="TRNA 2-SELENOURIDINE SYNTHASE"/>
    <property type="match status" value="1"/>
</dbReference>
<dbReference type="PROSITE" id="PS50206">
    <property type="entry name" value="RHODANESE_3"/>
    <property type="match status" value="1"/>
</dbReference>
<dbReference type="PROSITE" id="PS00380">
    <property type="entry name" value="RHODANESE_1"/>
    <property type="match status" value="1"/>
</dbReference>
<feature type="domain" description="Rhodanese" evidence="2">
    <location>
        <begin position="20"/>
        <end position="134"/>
    </location>
</feature>
<evidence type="ECO:0000313" key="3">
    <source>
        <dbReference type="EMBL" id="ALL14522.1"/>
    </source>
</evidence>
<dbReference type="AlphaFoldDB" id="A0A0N7JHW4"/>
<dbReference type="OrthoDB" id="9789585at2"/>
<protein>
    <submittedName>
        <fullName evidence="3">tRNA 2-selenouridine synthase</fullName>
    </submittedName>
</protein>
<dbReference type="InterPro" id="IPR001763">
    <property type="entry name" value="Rhodanese-like_dom"/>
</dbReference>
<dbReference type="SUPFAM" id="SSF52821">
    <property type="entry name" value="Rhodanese/Cell cycle control phosphatase"/>
    <property type="match status" value="1"/>
</dbReference>
<dbReference type="InterPro" id="IPR025662">
    <property type="entry name" value="Sigma_54_int_dom_ATP-bd_1"/>
</dbReference>
<dbReference type="Proteomes" id="UP000056905">
    <property type="component" value="Chromosome"/>
</dbReference>
<reference evidence="3 4" key="1">
    <citation type="submission" date="2015-10" db="EMBL/GenBank/DDBJ databases">
        <title>Conservation of the essential genome among Caulobacter and Brevundimonas species.</title>
        <authorList>
            <person name="Scott D."/>
            <person name="Ely B."/>
        </authorList>
    </citation>
    <scope>NUCLEOTIDE SEQUENCE [LARGE SCALE GENOMIC DNA]</scope>
    <source>
        <strain evidence="3 4">CB4</strain>
    </source>
</reference>
<dbReference type="GO" id="GO:0043828">
    <property type="term" value="F:tRNA 2-selenouridine synthase activity"/>
    <property type="evidence" value="ECO:0007669"/>
    <property type="project" value="InterPro"/>
</dbReference>
<dbReference type="Gene3D" id="3.40.250.10">
    <property type="entry name" value="Rhodanese-like domain"/>
    <property type="match status" value="1"/>
</dbReference>
<dbReference type="NCBIfam" id="NF008750">
    <property type="entry name" value="PRK11784.1-2"/>
    <property type="match status" value="1"/>
</dbReference>
<dbReference type="Pfam" id="PF00581">
    <property type="entry name" value="Rhodanese"/>
    <property type="match status" value="1"/>
</dbReference>
<dbReference type="Pfam" id="PF26341">
    <property type="entry name" value="AAA_SelU"/>
    <property type="match status" value="1"/>
</dbReference>
<gene>
    <name evidence="3" type="ORF">AQ619_14845</name>
</gene>
<accession>A0A0N7JHW4</accession>
<dbReference type="NCBIfam" id="TIGR03167">
    <property type="entry name" value="tRNA_sel_U_synt"/>
    <property type="match status" value="1"/>
</dbReference>